<dbReference type="FunFam" id="3.30.470.30:FF:000001">
    <property type="entry name" value="DNA ligase"/>
    <property type="match status" value="1"/>
</dbReference>
<evidence type="ECO:0000313" key="19">
    <source>
        <dbReference type="EMBL" id="SDC55882.1"/>
    </source>
</evidence>
<gene>
    <name evidence="15" type="primary">ligA</name>
    <name evidence="19" type="ORF">SAMN05421737_11053</name>
</gene>
<dbReference type="InterPro" id="IPR003583">
    <property type="entry name" value="Hlx-hairpin-Hlx_DNA-bd_motif"/>
</dbReference>
<keyword evidence="11 15" id="KW-0234">DNA repair</keyword>
<dbReference type="HAMAP" id="MF_01588">
    <property type="entry name" value="DNA_ligase_A"/>
    <property type="match status" value="1"/>
</dbReference>
<sequence length="683" mass="75683">MRKVGKKVDKREAEVRLQQLKKQLNKYNEQYHVHDAPEVSDVVYDQLFHELLALEEAFPSLVTDDSPSTRIGGKPLKAFTKVHHRVPMLSLGNAFSSQTLREFDERIRHALEEDVAYACELKFDGLAVSLTYEEGRLIRGATRGDGTTGEDITRNLKTITDIPLVLRQPVSIEVRGEAYMPKKAFVALNEARLLAEEAPFMNPRNAAAGSLRQLDPKAVAKRKLAFFAYGLVGEGLGAPISQYERLRYLHQLGFRVNKEAARCETIDDVISYVEKQQVARHELPYEIDGVVVKVDALPQQERLGFTARSPRWAIAFKFPAEEVTTTLQAIELNVGRTGVVTPTAQLAPVLVAGTTVQRASLHNEDFIRQKDVRIGDTVMIRKAGDIIPEVVAVVEAQRTGKEKVFEMPRVCPECESELVRLDEEVALRCINPMCPAQIREGMIHFVSRQAMNIDGVGEKVISQLFAHNLIQDVSDLYCLDKQALLALPRMGEKSVTQMLHAIEASKKNSLERLIFALGIRFIGFKASQTLARTFKTMDELRTASEESLIAVEEIGAKMAASLVAYFSNEKAQALLEKLRAYGVNMTYLGATSESVSSDTIFAGKTVVLTGKLTAWTRDEAKEAIERLGGKVTGSVSKNTDLVIAGEDAGSKKAKAESLGVDIWTETDFSEAIATLTEKETESK</sequence>
<accession>A0A1G6MK22</accession>
<dbReference type="SUPFAM" id="SSF52113">
    <property type="entry name" value="BRCT domain"/>
    <property type="match status" value="1"/>
</dbReference>
<dbReference type="InterPro" id="IPR013839">
    <property type="entry name" value="DNAligase_adenylation"/>
</dbReference>
<evidence type="ECO:0000256" key="8">
    <source>
        <dbReference type="ARBA" id="ARBA00022833"/>
    </source>
</evidence>
<dbReference type="FunFam" id="1.10.150.20:FF:000007">
    <property type="entry name" value="DNA ligase"/>
    <property type="match status" value="1"/>
</dbReference>
<dbReference type="Pfam" id="PF01653">
    <property type="entry name" value="DNA_ligase_aden"/>
    <property type="match status" value="1"/>
</dbReference>
<name>A0A1G6MK22_9BACI</name>
<dbReference type="Pfam" id="PF03120">
    <property type="entry name" value="OB_DNA_ligase"/>
    <property type="match status" value="1"/>
</dbReference>
<comment type="catalytic activity">
    <reaction evidence="13 15 16">
        <text>NAD(+) + (deoxyribonucleotide)n-3'-hydroxyl + 5'-phospho-(deoxyribonucleotide)m = (deoxyribonucleotide)n+m + AMP + beta-nicotinamide D-nucleotide.</text>
        <dbReference type="EC" id="6.5.1.2"/>
    </reaction>
</comment>
<keyword evidence="17" id="KW-0175">Coiled coil</keyword>
<dbReference type="NCBIfam" id="NF005932">
    <property type="entry name" value="PRK07956.1"/>
    <property type="match status" value="1"/>
</dbReference>
<dbReference type="InterPro" id="IPR036420">
    <property type="entry name" value="BRCT_dom_sf"/>
</dbReference>
<evidence type="ECO:0000256" key="15">
    <source>
        <dbReference type="HAMAP-Rule" id="MF_01588"/>
    </source>
</evidence>
<dbReference type="GO" id="GO:0006281">
    <property type="term" value="P:DNA repair"/>
    <property type="evidence" value="ECO:0007669"/>
    <property type="project" value="UniProtKB-KW"/>
</dbReference>
<feature type="binding site" evidence="15">
    <location>
        <position position="143"/>
    </location>
    <ligand>
        <name>NAD(+)</name>
        <dbReference type="ChEBI" id="CHEBI:57540"/>
    </ligand>
</feature>
<keyword evidence="20" id="KW-1185">Reference proteome</keyword>
<dbReference type="Pfam" id="PF14520">
    <property type="entry name" value="HHH_5"/>
    <property type="match status" value="1"/>
</dbReference>
<feature type="binding site" evidence="15">
    <location>
        <position position="177"/>
    </location>
    <ligand>
        <name>NAD(+)</name>
        <dbReference type="ChEBI" id="CHEBI:57540"/>
    </ligand>
</feature>
<dbReference type="RefSeq" id="WP_176763898.1">
    <property type="nucleotide sequence ID" value="NZ_FMYM01000010.1"/>
</dbReference>
<dbReference type="InterPro" id="IPR004149">
    <property type="entry name" value="Znf_DNAligase_C4"/>
</dbReference>
<evidence type="ECO:0000256" key="1">
    <source>
        <dbReference type="ARBA" id="ARBA00004067"/>
    </source>
</evidence>
<dbReference type="Proteomes" id="UP000242662">
    <property type="component" value="Unassembled WGS sequence"/>
</dbReference>
<dbReference type="Gene3D" id="3.40.50.10190">
    <property type="entry name" value="BRCT domain"/>
    <property type="match status" value="1"/>
</dbReference>
<comment type="similarity">
    <text evidence="14 15">Belongs to the NAD-dependent DNA ligase family. LigA subfamily.</text>
</comment>
<evidence type="ECO:0000256" key="4">
    <source>
        <dbReference type="ARBA" id="ARBA00022598"/>
    </source>
</evidence>
<organism evidence="19 20">
    <name type="scientific">Shouchella lonarensis</name>
    <dbReference type="NCBI Taxonomy" id="1464122"/>
    <lineage>
        <taxon>Bacteria</taxon>
        <taxon>Bacillati</taxon>
        <taxon>Bacillota</taxon>
        <taxon>Bacilli</taxon>
        <taxon>Bacillales</taxon>
        <taxon>Bacillaceae</taxon>
        <taxon>Shouchella</taxon>
    </lineage>
</organism>
<reference evidence="20" key="1">
    <citation type="submission" date="2016-09" db="EMBL/GenBank/DDBJ databases">
        <authorList>
            <person name="Varghese N."/>
            <person name="Submissions S."/>
        </authorList>
    </citation>
    <scope>NUCLEOTIDE SEQUENCE [LARGE SCALE GENOMIC DNA]</scope>
    <source>
        <strain evidence="20">25nlg</strain>
    </source>
</reference>
<dbReference type="InterPro" id="IPR004150">
    <property type="entry name" value="NAD_DNA_ligase_OB"/>
</dbReference>
<dbReference type="CDD" id="cd17748">
    <property type="entry name" value="BRCT_DNA_ligase_like"/>
    <property type="match status" value="1"/>
</dbReference>
<dbReference type="Gene3D" id="1.10.150.20">
    <property type="entry name" value="5' to 3' exonuclease, C-terminal subdomain"/>
    <property type="match status" value="2"/>
</dbReference>
<feature type="domain" description="BRCT" evidence="18">
    <location>
        <begin position="596"/>
        <end position="662"/>
    </location>
</feature>
<evidence type="ECO:0000256" key="3">
    <source>
        <dbReference type="ARBA" id="ARBA00013308"/>
    </source>
</evidence>
<dbReference type="SMART" id="SM00292">
    <property type="entry name" value="BRCT"/>
    <property type="match status" value="1"/>
</dbReference>
<feature type="binding site" evidence="15">
    <location>
        <position position="429"/>
    </location>
    <ligand>
        <name>Zn(2+)</name>
        <dbReference type="ChEBI" id="CHEBI:29105"/>
    </ligand>
</feature>
<dbReference type="SUPFAM" id="SSF47781">
    <property type="entry name" value="RuvA domain 2-like"/>
    <property type="match status" value="1"/>
</dbReference>
<keyword evidence="12 15" id="KW-0464">Manganese</keyword>
<evidence type="ECO:0000256" key="16">
    <source>
        <dbReference type="RuleBase" id="RU000618"/>
    </source>
</evidence>
<evidence type="ECO:0000259" key="18">
    <source>
        <dbReference type="PROSITE" id="PS50172"/>
    </source>
</evidence>
<dbReference type="FunFam" id="2.40.50.140:FF:000012">
    <property type="entry name" value="DNA ligase"/>
    <property type="match status" value="1"/>
</dbReference>
<keyword evidence="10 15" id="KW-0520">NAD</keyword>
<evidence type="ECO:0000256" key="14">
    <source>
        <dbReference type="ARBA" id="ARBA00060881"/>
    </source>
</evidence>
<dbReference type="InterPro" id="IPR041663">
    <property type="entry name" value="DisA/LigA_HHH"/>
</dbReference>
<evidence type="ECO:0000256" key="9">
    <source>
        <dbReference type="ARBA" id="ARBA00022842"/>
    </source>
</evidence>
<dbReference type="InterPro" id="IPR012340">
    <property type="entry name" value="NA-bd_OB-fold"/>
</dbReference>
<dbReference type="Pfam" id="PF12826">
    <property type="entry name" value="HHH_2"/>
    <property type="match status" value="1"/>
</dbReference>
<feature type="binding site" evidence="15">
    <location>
        <position position="411"/>
    </location>
    <ligand>
        <name>Zn(2+)</name>
        <dbReference type="ChEBI" id="CHEBI:29105"/>
    </ligand>
</feature>
<dbReference type="Gene3D" id="6.20.10.30">
    <property type="match status" value="1"/>
</dbReference>
<protein>
    <recommendedName>
        <fullName evidence="3 15">DNA ligase</fullName>
        <ecNumber evidence="2 15">6.5.1.2</ecNumber>
    </recommendedName>
    <alternativeName>
        <fullName evidence="15">Polydeoxyribonucleotide synthase [NAD(+)]</fullName>
    </alternativeName>
</protein>
<feature type="binding site" evidence="15">
    <location>
        <position position="414"/>
    </location>
    <ligand>
        <name>Zn(2+)</name>
        <dbReference type="ChEBI" id="CHEBI:29105"/>
    </ligand>
</feature>
<dbReference type="Gene3D" id="1.10.287.610">
    <property type="entry name" value="Helix hairpin bin"/>
    <property type="match status" value="1"/>
</dbReference>
<keyword evidence="4 15" id="KW-0436">Ligase</keyword>
<feature type="binding site" evidence="15">
    <location>
        <position position="120"/>
    </location>
    <ligand>
        <name>NAD(+)</name>
        <dbReference type="ChEBI" id="CHEBI:57540"/>
    </ligand>
</feature>
<evidence type="ECO:0000256" key="17">
    <source>
        <dbReference type="SAM" id="Coils"/>
    </source>
</evidence>
<dbReference type="GO" id="GO:0003911">
    <property type="term" value="F:DNA ligase (NAD+) activity"/>
    <property type="evidence" value="ECO:0007669"/>
    <property type="project" value="UniProtKB-UniRule"/>
</dbReference>
<keyword evidence="5 15" id="KW-0235">DNA replication</keyword>
<keyword evidence="9 15" id="KW-0460">Magnesium</keyword>
<dbReference type="InterPro" id="IPR010994">
    <property type="entry name" value="RuvA_2-like"/>
</dbReference>
<dbReference type="PROSITE" id="PS01056">
    <property type="entry name" value="DNA_LIGASE_N2"/>
    <property type="match status" value="1"/>
</dbReference>
<feature type="binding site" evidence="15">
    <location>
        <position position="434"/>
    </location>
    <ligand>
        <name>Zn(2+)</name>
        <dbReference type="ChEBI" id="CHEBI:29105"/>
    </ligand>
</feature>
<dbReference type="GO" id="GO:0046872">
    <property type="term" value="F:metal ion binding"/>
    <property type="evidence" value="ECO:0007669"/>
    <property type="project" value="UniProtKB-KW"/>
</dbReference>
<feature type="binding site" evidence="15">
    <location>
        <position position="317"/>
    </location>
    <ligand>
        <name>NAD(+)</name>
        <dbReference type="ChEBI" id="CHEBI:57540"/>
    </ligand>
</feature>
<dbReference type="PROSITE" id="PS50172">
    <property type="entry name" value="BRCT"/>
    <property type="match status" value="1"/>
</dbReference>
<feature type="binding site" evidence="15">
    <location>
        <begin position="90"/>
        <end position="91"/>
    </location>
    <ligand>
        <name>NAD(+)</name>
        <dbReference type="ChEBI" id="CHEBI:57540"/>
    </ligand>
</feature>
<dbReference type="InterPro" id="IPR033136">
    <property type="entry name" value="DNA_ligase_CS"/>
</dbReference>
<dbReference type="GO" id="GO:0003677">
    <property type="term" value="F:DNA binding"/>
    <property type="evidence" value="ECO:0007669"/>
    <property type="project" value="InterPro"/>
</dbReference>
<dbReference type="Gene3D" id="2.40.50.140">
    <property type="entry name" value="Nucleic acid-binding proteins"/>
    <property type="match status" value="1"/>
</dbReference>
<dbReference type="PIRSF" id="PIRSF001604">
    <property type="entry name" value="LigA"/>
    <property type="match status" value="1"/>
</dbReference>
<evidence type="ECO:0000256" key="11">
    <source>
        <dbReference type="ARBA" id="ARBA00023204"/>
    </source>
</evidence>
<evidence type="ECO:0000256" key="10">
    <source>
        <dbReference type="ARBA" id="ARBA00023027"/>
    </source>
</evidence>
<dbReference type="PROSITE" id="PS01055">
    <property type="entry name" value="DNA_LIGASE_N1"/>
    <property type="match status" value="1"/>
</dbReference>
<dbReference type="GO" id="GO:0006260">
    <property type="term" value="P:DNA replication"/>
    <property type="evidence" value="ECO:0007669"/>
    <property type="project" value="UniProtKB-KW"/>
</dbReference>
<dbReference type="NCBIfam" id="TIGR00575">
    <property type="entry name" value="dnlj"/>
    <property type="match status" value="1"/>
</dbReference>
<keyword evidence="6 15" id="KW-0479">Metal-binding</keyword>
<dbReference type="PANTHER" id="PTHR23389">
    <property type="entry name" value="CHROMOSOME TRANSMISSION FIDELITY FACTOR 18"/>
    <property type="match status" value="1"/>
</dbReference>
<dbReference type="Gene3D" id="3.30.470.30">
    <property type="entry name" value="DNA ligase/mRNA capping enzyme"/>
    <property type="match status" value="1"/>
</dbReference>
<comment type="cofactor">
    <cofactor evidence="15">
        <name>Mg(2+)</name>
        <dbReference type="ChEBI" id="CHEBI:18420"/>
    </cofactor>
    <cofactor evidence="15">
        <name>Mn(2+)</name>
        <dbReference type="ChEBI" id="CHEBI:29035"/>
    </cofactor>
</comment>
<dbReference type="SUPFAM" id="SSF50249">
    <property type="entry name" value="Nucleic acid-binding proteins"/>
    <property type="match status" value="1"/>
</dbReference>
<comment type="function">
    <text evidence="1 15">DNA ligase that catalyzes the formation of phosphodiester linkages between 5'-phosphoryl and 3'-hydroxyl groups in double-stranded DNA using NAD as a coenzyme and as the energy source for the reaction. It is essential for DNA replication and repair of damaged DNA.</text>
</comment>
<dbReference type="Pfam" id="PF03119">
    <property type="entry name" value="DNA_ligase_ZBD"/>
    <property type="match status" value="1"/>
</dbReference>
<dbReference type="InterPro" id="IPR001357">
    <property type="entry name" value="BRCT_dom"/>
</dbReference>
<evidence type="ECO:0000256" key="2">
    <source>
        <dbReference type="ARBA" id="ARBA00012722"/>
    </source>
</evidence>
<evidence type="ECO:0000256" key="6">
    <source>
        <dbReference type="ARBA" id="ARBA00022723"/>
    </source>
</evidence>
<dbReference type="SMART" id="SM00278">
    <property type="entry name" value="HhH1"/>
    <property type="match status" value="3"/>
</dbReference>
<evidence type="ECO:0000313" key="20">
    <source>
        <dbReference type="Proteomes" id="UP000242662"/>
    </source>
</evidence>
<proteinExistence type="inferred from homology"/>
<dbReference type="SUPFAM" id="SSF56091">
    <property type="entry name" value="DNA ligase/mRNA capping enzyme, catalytic domain"/>
    <property type="match status" value="1"/>
</dbReference>
<dbReference type="InterPro" id="IPR013840">
    <property type="entry name" value="DNAligase_N"/>
</dbReference>
<evidence type="ECO:0000256" key="12">
    <source>
        <dbReference type="ARBA" id="ARBA00023211"/>
    </source>
</evidence>
<dbReference type="InterPro" id="IPR018239">
    <property type="entry name" value="DNA_ligase_AS"/>
</dbReference>
<feature type="binding site" evidence="15">
    <location>
        <begin position="41"/>
        <end position="45"/>
    </location>
    <ligand>
        <name>NAD(+)</name>
        <dbReference type="ChEBI" id="CHEBI:57540"/>
    </ligand>
</feature>
<dbReference type="CDD" id="cd00114">
    <property type="entry name" value="LIGANc"/>
    <property type="match status" value="1"/>
</dbReference>
<dbReference type="EMBL" id="FMYM01000010">
    <property type="protein sequence ID" value="SDC55882.1"/>
    <property type="molecule type" value="Genomic_DNA"/>
</dbReference>
<evidence type="ECO:0000256" key="5">
    <source>
        <dbReference type="ARBA" id="ARBA00022705"/>
    </source>
</evidence>
<feature type="coiled-coil region" evidence="17">
    <location>
        <begin position="3"/>
        <end position="30"/>
    </location>
</feature>
<feature type="binding site" evidence="15">
    <location>
        <position position="293"/>
    </location>
    <ligand>
        <name>NAD(+)</name>
        <dbReference type="ChEBI" id="CHEBI:57540"/>
    </ligand>
</feature>
<keyword evidence="7 15" id="KW-0227">DNA damage</keyword>
<feature type="active site" description="N6-AMP-lysine intermediate" evidence="15">
    <location>
        <position position="122"/>
    </location>
</feature>
<dbReference type="InterPro" id="IPR001679">
    <property type="entry name" value="DNA_ligase"/>
</dbReference>
<evidence type="ECO:0000256" key="7">
    <source>
        <dbReference type="ARBA" id="ARBA00022763"/>
    </source>
</evidence>
<dbReference type="SMART" id="SM00532">
    <property type="entry name" value="LIGANc"/>
    <property type="match status" value="1"/>
</dbReference>
<keyword evidence="8 15" id="KW-0862">Zinc</keyword>
<dbReference type="GO" id="GO:0005829">
    <property type="term" value="C:cytosol"/>
    <property type="evidence" value="ECO:0007669"/>
    <property type="project" value="TreeGrafter"/>
</dbReference>
<dbReference type="AlphaFoldDB" id="A0A1G6MK22"/>
<dbReference type="STRING" id="1464122.SAMN05421737_11053"/>
<dbReference type="Pfam" id="PF00533">
    <property type="entry name" value="BRCT"/>
    <property type="match status" value="1"/>
</dbReference>
<evidence type="ECO:0000256" key="13">
    <source>
        <dbReference type="ARBA" id="ARBA00034005"/>
    </source>
</evidence>
<dbReference type="FunFam" id="1.10.150.20:FF:000006">
    <property type="entry name" value="DNA ligase"/>
    <property type="match status" value="1"/>
</dbReference>
<dbReference type="PANTHER" id="PTHR23389:SF9">
    <property type="entry name" value="DNA LIGASE"/>
    <property type="match status" value="1"/>
</dbReference>
<dbReference type="EC" id="6.5.1.2" evidence="2 15"/>